<organism evidence="1 2">
    <name type="scientific">Rhodoblastus acidophilus</name>
    <name type="common">Rhodopseudomonas acidophila</name>
    <dbReference type="NCBI Taxonomy" id="1074"/>
    <lineage>
        <taxon>Bacteria</taxon>
        <taxon>Pseudomonadati</taxon>
        <taxon>Pseudomonadota</taxon>
        <taxon>Alphaproteobacteria</taxon>
        <taxon>Hyphomicrobiales</taxon>
        <taxon>Rhodoblastaceae</taxon>
        <taxon>Rhodoblastus</taxon>
    </lineage>
</organism>
<evidence type="ECO:0000313" key="1">
    <source>
        <dbReference type="EMBL" id="MTV32952.1"/>
    </source>
</evidence>
<dbReference type="RefSeq" id="WP_155447631.1">
    <property type="nucleotide sequence ID" value="NZ_JAOQNR010000023.1"/>
</dbReference>
<sequence length="111" mass="11635">MKPADHDADLFAALAALAEMLRPGVRRGAMFGCPAIYGGKKLAVCVHGAAVALKIPAALAIKAKAAGRATAFQPYGRPAMREWIEVTPENRDLAPFQDLIAAALDYACGAK</sequence>
<protein>
    <recommendedName>
        <fullName evidence="3">TfoX N-terminal domain-containing protein</fullName>
    </recommendedName>
</protein>
<dbReference type="AlphaFoldDB" id="A0A6N8DQR5"/>
<accession>A0A6N8DQR5</accession>
<comment type="caution">
    <text evidence="1">The sequence shown here is derived from an EMBL/GenBank/DDBJ whole genome shotgun (WGS) entry which is preliminary data.</text>
</comment>
<reference evidence="1 2" key="1">
    <citation type="submission" date="2019-11" db="EMBL/GenBank/DDBJ databases">
        <title>Whole-genome sequence of a Rhodoblastus acidophilus DSM 142.</title>
        <authorList>
            <person name="Kyndt J.A."/>
            <person name="Meyer T.E."/>
        </authorList>
    </citation>
    <scope>NUCLEOTIDE SEQUENCE [LARGE SCALE GENOMIC DNA]</scope>
    <source>
        <strain evidence="1 2">DSM 142</strain>
    </source>
</reference>
<proteinExistence type="predicted"/>
<evidence type="ECO:0008006" key="3">
    <source>
        <dbReference type="Google" id="ProtNLM"/>
    </source>
</evidence>
<dbReference type="OrthoDB" id="9104065at2"/>
<dbReference type="EMBL" id="WNKS01000024">
    <property type="protein sequence ID" value="MTV32952.1"/>
    <property type="molecule type" value="Genomic_DNA"/>
</dbReference>
<evidence type="ECO:0000313" key="2">
    <source>
        <dbReference type="Proteomes" id="UP000439113"/>
    </source>
</evidence>
<gene>
    <name evidence="1" type="ORF">GJ654_18385</name>
</gene>
<dbReference type="Proteomes" id="UP000439113">
    <property type="component" value="Unassembled WGS sequence"/>
</dbReference>
<name>A0A6N8DQR5_RHOAC</name>